<feature type="binding site" evidence="9">
    <location>
        <begin position="179"/>
        <end position="183"/>
    </location>
    <ligand>
        <name>pyridoxal 5'-phosphate</name>
        <dbReference type="ChEBI" id="CHEBI:597326"/>
    </ligand>
</feature>
<gene>
    <name evidence="13" type="primary">cysK</name>
    <name evidence="13" type="ORF">CLG94_06870</name>
</gene>
<dbReference type="AlphaFoldDB" id="A0A2T4TY19"/>
<dbReference type="NCBIfam" id="TIGR01136">
    <property type="entry name" value="cysKM"/>
    <property type="match status" value="1"/>
</dbReference>
<dbReference type="Pfam" id="PF00291">
    <property type="entry name" value="PALP"/>
    <property type="match status" value="1"/>
</dbReference>
<comment type="similarity">
    <text evidence="2 11">Belongs to the cysteine synthase/cystathionine beta-synthase family.</text>
</comment>
<dbReference type="EC" id="2.5.1.47" evidence="3 11"/>
<dbReference type="InterPro" id="IPR001926">
    <property type="entry name" value="TrpB-like_PALP"/>
</dbReference>
<dbReference type="GO" id="GO:0004124">
    <property type="term" value="F:cysteine synthase activity"/>
    <property type="evidence" value="ECO:0007669"/>
    <property type="project" value="UniProtKB-UniRule"/>
</dbReference>
<comment type="caution">
    <text evidence="13">The sequence shown here is derived from an EMBL/GenBank/DDBJ whole genome shotgun (WGS) entry which is preliminary data.</text>
</comment>
<feature type="modified residue" description="N6-(pyridoxal phosphate)lysine" evidence="10">
    <location>
        <position position="45"/>
    </location>
</feature>
<dbReference type="InterPro" id="IPR001216">
    <property type="entry name" value="P-phosphate_BS"/>
</dbReference>
<dbReference type="Gene3D" id="3.40.50.1100">
    <property type="match status" value="2"/>
</dbReference>
<dbReference type="InterPro" id="IPR036052">
    <property type="entry name" value="TrpB-like_PALP_sf"/>
</dbReference>
<dbReference type="FunFam" id="3.40.50.1100:FF:000118">
    <property type="entry name" value="Related to CYS4-cystathionine beta-synthase"/>
    <property type="match status" value="1"/>
</dbReference>
<dbReference type="FunFam" id="3.40.50.1100:FF:000003">
    <property type="entry name" value="Cystathionine beta-synthase"/>
    <property type="match status" value="1"/>
</dbReference>
<evidence type="ECO:0000256" key="8">
    <source>
        <dbReference type="ARBA" id="ARBA00047931"/>
    </source>
</evidence>
<comment type="cofactor">
    <cofactor evidence="1 9 11">
        <name>pyridoxal 5'-phosphate</name>
        <dbReference type="ChEBI" id="CHEBI:597326"/>
    </cofactor>
</comment>
<feature type="domain" description="Tryptophan synthase beta chain-like PALP" evidence="12">
    <location>
        <begin position="9"/>
        <end position="294"/>
    </location>
</feature>
<evidence type="ECO:0000256" key="11">
    <source>
        <dbReference type="RuleBase" id="RU003985"/>
    </source>
</evidence>
<dbReference type="PANTHER" id="PTHR10314">
    <property type="entry name" value="CYSTATHIONINE BETA-SYNTHASE"/>
    <property type="match status" value="1"/>
</dbReference>
<dbReference type="RefSeq" id="WP_107562134.1">
    <property type="nucleotide sequence ID" value="NZ_NVQC01000020.1"/>
</dbReference>
<evidence type="ECO:0000256" key="4">
    <source>
        <dbReference type="ARBA" id="ARBA00022605"/>
    </source>
</evidence>
<dbReference type="NCBIfam" id="TIGR01139">
    <property type="entry name" value="cysK"/>
    <property type="match status" value="1"/>
</dbReference>
<name>A0A2T4TY19_9BACT</name>
<keyword evidence="14" id="KW-1185">Reference proteome</keyword>
<evidence type="ECO:0000256" key="10">
    <source>
        <dbReference type="PIRSR" id="PIRSR605856-51"/>
    </source>
</evidence>
<dbReference type="InterPro" id="IPR005859">
    <property type="entry name" value="CysK"/>
</dbReference>
<evidence type="ECO:0000259" key="12">
    <source>
        <dbReference type="Pfam" id="PF00291"/>
    </source>
</evidence>
<dbReference type="OrthoDB" id="9808024at2"/>
<dbReference type="Proteomes" id="UP000241436">
    <property type="component" value="Unassembled WGS sequence"/>
</dbReference>
<dbReference type="InterPro" id="IPR050214">
    <property type="entry name" value="Cys_Synth/Cystath_Beta-Synth"/>
</dbReference>
<evidence type="ECO:0000256" key="5">
    <source>
        <dbReference type="ARBA" id="ARBA00022679"/>
    </source>
</evidence>
<dbReference type="EMBL" id="NVQC01000020">
    <property type="protein sequence ID" value="PTL36012.1"/>
    <property type="molecule type" value="Genomic_DNA"/>
</dbReference>
<feature type="binding site" evidence="9">
    <location>
        <position position="267"/>
    </location>
    <ligand>
        <name>pyridoxal 5'-phosphate</name>
        <dbReference type="ChEBI" id="CHEBI:597326"/>
    </ligand>
</feature>
<evidence type="ECO:0000256" key="2">
    <source>
        <dbReference type="ARBA" id="ARBA00007103"/>
    </source>
</evidence>
<organism evidence="13 14">
    <name type="scientific">Candidatus Methylomirabilis limnetica</name>
    <dbReference type="NCBI Taxonomy" id="2033718"/>
    <lineage>
        <taxon>Bacteria</taxon>
        <taxon>Candidatus Methylomirabilota</taxon>
        <taxon>Candidatus Methylomirabilia</taxon>
        <taxon>Candidatus Methylomirabilales</taxon>
        <taxon>Candidatus Methylomirabilaceae</taxon>
        <taxon>Candidatus Methylomirabilis</taxon>
    </lineage>
</organism>
<keyword evidence="6 9" id="KW-0663">Pyridoxal phosphate</keyword>
<evidence type="ECO:0000256" key="7">
    <source>
        <dbReference type="ARBA" id="ARBA00023192"/>
    </source>
</evidence>
<dbReference type="SUPFAM" id="SSF53686">
    <property type="entry name" value="Tryptophan synthase beta subunit-like PLP-dependent enzymes"/>
    <property type="match status" value="1"/>
</dbReference>
<dbReference type="CDD" id="cd01561">
    <property type="entry name" value="CBS_like"/>
    <property type="match status" value="1"/>
</dbReference>
<reference evidence="13 14" key="1">
    <citation type="submission" date="2017-09" db="EMBL/GenBank/DDBJ databases">
        <title>Bloom of a denitrifying methanotroph, Candidatus Methylomirabilis limnetica, in a deep stratified lake.</title>
        <authorList>
            <person name="Graf J.S."/>
            <person name="Marchant H.K."/>
            <person name="Tienken D."/>
            <person name="Hach P.F."/>
            <person name="Brand A."/>
            <person name="Schubert C.J."/>
            <person name="Kuypers M.M."/>
            <person name="Milucka J."/>
        </authorList>
    </citation>
    <scope>NUCLEOTIDE SEQUENCE [LARGE SCALE GENOMIC DNA]</scope>
    <source>
        <strain evidence="13 14">Zug</strain>
    </source>
</reference>
<dbReference type="GO" id="GO:0006535">
    <property type="term" value="P:cysteine biosynthetic process from serine"/>
    <property type="evidence" value="ECO:0007669"/>
    <property type="project" value="UniProtKB-UniRule"/>
</dbReference>
<dbReference type="PROSITE" id="PS00901">
    <property type="entry name" value="CYS_SYNTHASE"/>
    <property type="match status" value="1"/>
</dbReference>
<accession>A0A2T4TY19</accession>
<comment type="catalytic activity">
    <reaction evidence="8 11">
        <text>O-acetyl-L-serine + hydrogen sulfide = L-cysteine + acetate</text>
        <dbReference type="Rhea" id="RHEA:14829"/>
        <dbReference type="ChEBI" id="CHEBI:29919"/>
        <dbReference type="ChEBI" id="CHEBI:30089"/>
        <dbReference type="ChEBI" id="CHEBI:35235"/>
        <dbReference type="ChEBI" id="CHEBI:58340"/>
        <dbReference type="EC" id="2.5.1.47"/>
    </reaction>
</comment>
<dbReference type="InterPro" id="IPR005856">
    <property type="entry name" value="Cys_synth"/>
</dbReference>
<keyword evidence="5 11" id="KW-0808">Transferase</keyword>
<proteinExistence type="inferred from homology"/>
<evidence type="ECO:0000256" key="3">
    <source>
        <dbReference type="ARBA" id="ARBA00012681"/>
    </source>
</evidence>
<evidence type="ECO:0000256" key="6">
    <source>
        <dbReference type="ARBA" id="ARBA00022898"/>
    </source>
</evidence>
<keyword evidence="7 11" id="KW-0198">Cysteine biosynthesis</keyword>
<evidence type="ECO:0000256" key="9">
    <source>
        <dbReference type="PIRSR" id="PIRSR605856-50"/>
    </source>
</evidence>
<feature type="binding site" evidence="9">
    <location>
        <position position="75"/>
    </location>
    <ligand>
        <name>pyridoxal 5'-phosphate</name>
        <dbReference type="ChEBI" id="CHEBI:597326"/>
    </ligand>
</feature>
<evidence type="ECO:0000313" key="14">
    <source>
        <dbReference type="Proteomes" id="UP000241436"/>
    </source>
</evidence>
<reference evidence="14" key="2">
    <citation type="journal article" date="2018" name="Environ. Microbiol.">
        <title>Bloom of a denitrifying methanotroph, 'Candidatus Methylomirabilis limnetica', in a deep stratified lake.</title>
        <authorList>
            <person name="Graf J.S."/>
            <person name="Mayr M.J."/>
            <person name="Marchant H.K."/>
            <person name="Tienken D."/>
            <person name="Hach P.F."/>
            <person name="Brand A."/>
            <person name="Schubert C.J."/>
            <person name="Kuypers M.M."/>
            <person name="Milucka J."/>
        </authorList>
    </citation>
    <scope>NUCLEOTIDE SEQUENCE [LARGE SCALE GENOMIC DNA]</scope>
    <source>
        <strain evidence="14">Zug</strain>
    </source>
</reference>
<sequence length="304" mass="32066">MPRLARNVLELIGDTPLVQLQRIPRPGSARILGKLESLNPGGSVKDRIALAMIEAAERSGRLKPGDTIVEPTSGNTGIGLAMVAAVKGYRLILTMPEDMSTERRRLVGRYGAEVILTPAIEGMSGAVYAAETLVAQNPGYFMPQQFVNPANPEAHRLTTAQEILKATDGQIDAFVAGVGTGGTITGVGEVLKREVPGVQVVAVEPARSPVLQGGRARPHGIQGIGASFVPGVLNMEVIDEIIAVEDEDAYRMASRLAREEGLLVGISAGANVFASIVVAERLQAGKVVVTILPDTGERYLSVSF</sequence>
<keyword evidence="4 11" id="KW-0028">Amino-acid biosynthesis</keyword>
<protein>
    <recommendedName>
        <fullName evidence="3 11">Cysteine synthase</fullName>
        <ecNumber evidence="3 11">2.5.1.47</ecNumber>
    </recommendedName>
</protein>
<evidence type="ECO:0000256" key="1">
    <source>
        <dbReference type="ARBA" id="ARBA00001933"/>
    </source>
</evidence>
<evidence type="ECO:0000313" key="13">
    <source>
        <dbReference type="EMBL" id="PTL36012.1"/>
    </source>
</evidence>